<dbReference type="EMBL" id="JAFHKK010000005">
    <property type="protein sequence ID" value="MBN2963843.1"/>
    <property type="molecule type" value="Genomic_DNA"/>
</dbReference>
<dbReference type="Proteomes" id="UP000703590">
    <property type="component" value="Unassembled WGS sequence"/>
</dbReference>
<protein>
    <submittedName>
        <fullName evidence="1">Uncharacterized protein</fullName>
    </submittedName>
</protein>
<reference evidence="1 2" key="1">
    <citation type="submission" date="2021-02" db="EMBL/GenBank/DDBJ databases">
        <title>Sulfurospirillum tamanensis sp. nov.</title>
        <authorList>
            <person name="Frolova A."/>
            <person name="Merkel A."/>
            <person name="Slobodkin A."/>
        </authorList>
    </citation>
    <scope>NUCLEOTIDE SEQUENCE [LARGE SCALE GENOMIC DNA]</scope>
    <source>
        <strain evidence="1 2">T05b</strain>
    </source>
</reference>
<evidence type="ECO:0000313" key="2">
    <source>
        <dbReference type="Proteomes" id="UP000703590"/>
    </source>
</evidence>
<reference evidence="1 2" key="3">
    <citation type="submission" date="2021-02" db="EMBL/GenBank/DDBJ databases">
        <authorList>
            <person name="Merkel A.Y."/>
        </authorList>
    </citation>
    <scope>NUCLEOTIDE SEQUENCE [LARGE SCALE GENOMIC DNA]</scope>
    <source>
        <strain evidence="1 2">T05b</strain>
    </source>
</reference>
<gene>
    <name evidence="1" type="ORF">JWV37_03530</name>
</gene>
<comment type="caution">
    <text evidence="1">The sequence shown here is derived from an EMBL/GenBank/DDBJ whole genome shotgun (WGS) entry which is preliminary data.</text>
</comment>
<reference evidence="2" key="2">
    <citation type="submission" date="2021-02" db="EMBL/GenBank/DDBJ databases">
        <title>Sulfurospirillum tamanensis sp. nov.</title>
        <authorList>
            <person name="Merkel A.Y."/>
        </authorList>
    </citation>
    <scope>NUCLEOTIDE SEQUENCE [LARGE SCALE GENOMIC DNA]</scope>
    <source>
        <strain evidence="2">T05b</strain>
    </source>
</reference>
<organism evidence="1 2">
    <name type="scientific">Sulfurospirillum tamanense</name>
    <dbReference type="NCBI Taxonomy" id="2813362"/>
    <lineage>
        <taxon>Bacteria</taxon>
        <taxon>Pseudomonadati</taxon>
        <taxon>Campylobacterota</taxon>
        <taxon>Epsilonproteobacteria</taxon>
        <taxon>Campylobacterales</taxon>
        <taxon>Sulfurospirillaceae</taxon>
        <taxon>Sulfurospirillum</taxon>
    </lineage>
</organism>
<keyword evidence="2" id="KW-1185">Reference proteome</keyword>
<dbReference type="RefSeq" id="WP_205458359.1">
    <property type="nucleotide sequence ID" value="NZ_JAFHKK010000005.1"/>
</dbReference>
<sequence length="114" mass="13288">MYDNDLRTGTDYEYEHALDALLQKGYGKKTIKVKYAPDTEELADMGTVYIVTDDVAFIHALDRMKDYKNMVRFLDDHKDMYVELVKTPDTFDMEFDVSHTMVEAVQNSEMVKKS</sequence>
<name>A0ABS2WQC5_9BACT</name>
<accession>A0ABS2WQC5</accession>
<evidence type="ECO:0000313" key="1">
    <source>
        <dbReference type="EMBL" id="MBN2963843.1"/>
    </source>
</evidence>
<proteinExistence type="predicted"/>